<dbReference type="Proteomes" id="UP000247978">
    <property type="component" value="Unassembled WGS sequence"/>
</dbReference>
<dbReference type="InterPro" id="IPR011234">
    <property type="entry name" value="Fumarylacetoacetase-like_C"/>
</dbReference>
<evidence type="ECO:0000256" key="1">
    <source>
        <dbReference type="ARBA" id="ARBA00010211"/>
    </source>
</evidence>
<protein>
    <submittedName>
        <fullName evidence="4">2-keto-4-pentenoate hydratase/2-oxohepta-3-ene-1,7-dioic acid hydratase in catechol pathway</fullName>
    </submittedName>
</protein>
<dbReference type="SUPFAM" id="SSF56529">
    <property type="entry name" value="FAH"/>
    <property type="match status" value="1"/>
</dbReference>
<dbReference type="GO" id="GO:0016853">
    <property type="term" value="F:isomerase activity"/>
    <property type="evidence" value="ECO:0007669"/>
    <property type="project" value="UniProtKB-ARBA"/>
</dbReference>
<evidence type="ECO:0000313" key="5">
    <source>
        <dbReference type="Proteomes" id="UP000247978"/>
    </source>
</evidence>
<dbReference type="PANTHER" id="PTHR42796">
    <property type="entry name" value="FUMARYLACETOACETATE HYDROLASE DOMAIN-CONTAINING PROTEIN 2A-RELATED"/>
    <property type="match status" value="1"/>
</dbReference>
<gene>
    <name evidence="4" type="ORF">DFR56_10165</name>
</gene>
<reference evidence="4 5" key="1">
    <citation type="submission" date="2018-05" db="EMBL/GenBank/DDBJ databases">
        <title>Genomic Encyclopedia of Type Strains, Phase IV (KMG-IV): sequencing the most valuable type-strain genomes for metagenomic binning, comparative biology and taxonomic classification.</title>
        <authorList>
            <person name="Goeker M."/>
        </authorList>
    </citation>
    <scope>NUCLEOTIDE SEQUENCE [LARGE SCALE GENOMIC DNA]</scope>
    <source>
        <strain evidence="4 5">DSM 28556</strain>
    </source>
</reference>
<dbReference type="EMBL" id="QJJQ01000001">
    <property type="protein sequence ID" value="PXW90156.1"/>
    <property type="molecule type" value="Genomic_DNA"/>
</dbReference>
<comment type="caution">
    <text evidence="4">The sequence shown here is derived from an EMBL/GenBank/DDBJ whole genome shotgun (WGS) entry which is preliminary data.</text>
</comment>
<dbReference type="GO" id="GO:0046872">
    <property type="term" value="F:metal ion binding"/>
    <property type="evidence" value="ECO:0007669"/>
    <property type="project" value="UniProtKB-KW"/>
</dbReference>
<dbReference type="Pfam" id="PF01557">
    <property type="entry name" value="FAA_hydrolase"/>
    <property type="match status" value="1"/>
</dbReference>
<keyword evidence="2" id="KW-0479">Metal-binding</keyword>
<evidence type="ECO:0000313" key="4">
    <source>
        <dbReference type="EMBL" id="PXW90156.1"/>
    </source>
</evidence>
<dbReference type="InterPro" id="IPR036663">
    <property type="entry name" value="Fumarylacetoacetase_C_sf"/>
</dbReference>
<dbReference type="AlphaFoldDB" id="A0A2V3W9F8"/>
<comment type="similarity">
    <text evidence="1">Belongs to the FAH family.</text>
</comment>
<evidence type="ECO:0000259" key="3">
    <source>
        <dbReference type="Pfam" id="PF01557"/>
    </source>
</evidence>
<dbReference type="FunFam" id="3.90.850.10:FF:000002">
    <property type="entry name" value="2-hydroxyhepta-2,4-diene-1,7-dioate isomerase"/>
    <property type="match status" value="1"/>
</dbReference>
<dbReference type="PANTHER" id="PTHR42796:SF4">
    <property type="entry name" value="FUMARYLACETOACETATE HYDROLASE DOMAIN-CONTAINING PROTEIN 2A"/>
    <property type="match status" value="1"/>
</dbReference>
<proteinExistence type="inferred from homology"/>
<feature type="domain" description="Fumarylacetoacetase-like C-terminal" evidence="3">
    <location>
        <begin position="88"/>
        <end position="294"/>
    </location>
</feature>
<dbReference type="GO" id="GO:0019752">
    <property type="term" value="P:carboxylic acid metabolic process"/>
    <property type="evidence" value="ECO:0007669"/>
    <property type="project" value="UniProtKB-ARBA"/>
</dbReference>
<dbReference type="OrthoDB" id="9805307at2"/>
<dbReference type="Gene3D" id="3.90.850.10">
    <property type="entry name" value="Fumarylacetoacetase-like, C-terminal domain"/>
    <property type="match status" value="1"/>
</dbReference>
<organism evidence="4 5">
    <name type="scientific">Pseudogracilibacillus auburnensis</name>
    <dbReference type="NCBI Taxonomy" id="1494959"/>
    <lineage>
        <taxon>Bacteria</taxon>
        <taxon>Bacillati</taxon>
        <taxon>Bacillota</taxon>
        <taxon>Bacilli</taxon>
        <taxon>Bacillales</taxon>
        <taxon>Bacillaceae</taxon>
        <taxon>Pseudogracilibacillus</taxon>
    </lineage>
</organism>
<evidence type="ECO:0000256" key="2">
    <source>
        <dbReference type="ARBA" id="ARBA00022723"/>
    </source>
</evidence>
<name>A0A2V3W9F8_9BACI</name>
<keyword evidence="5" id="KW-1185">Reference proteome</keyword>
<dbReference type="InterPro" id="IPR051121">
    <property type="entry name" value="FAH"/>
</dbReference>
<accession>A0A2V3W9F8</accession>
<sequence>MKLLTFEKNNLLHLGIKTENGILDVAHAATELGMNNIPLTIGCVIEGGADALSKLNILVDKANECDHPHVYLDEEGLEFGPCVPNPGKIVCVGLNYKKHVEESNMPIPETPVLFNKFNNTITAHRKTIFLPHNSKEVDYEAELVIVIGKKAKRVPKEAALDYVFGYCAVNELSARDLQMLNPQWLAGKSCDDFSPVGPYLVSKDEVPNPNNLQIKTYLNGELRQNSNTSDMIFNCETLISYISDHMTLDAGDIIMTGTPEGVILGYPEDEREYLKKGDNVVVEIDPLGTLINTFDQEI</sequence>